<dbReference type="EMBL" id="CM020620">
    <property type="protein sequence ID" value="KAK1867505.1"/>
    <property type="molecule type" value="Genomic_DNA"/>
</dbReference>
<sequence>MFTRMMGALTGGSPDAGGGPPPDEDPAAAASGVGAPPATPPVTRGGVRVDTVAAVRGALYHTPAAHAAAQDVVYLSAVASVERRSPGGWHLTVADGDAIGGEAPSSPSSFANSDSDDGGGGGGTQPALATRATWPLDAASLQLTASRDGSQLACGVPFFSQTLSREMNLQFSAGQRSLVWVLPAAEVVDAMPSAPVAEPLCLSFRISEVEAFVCFRDAYAEAEYESSSASDAWADLSAAERSYVVDSVRDDVEMAIDDDDDVDANDDRSLGDAGPGTAMDVDADEEENNLLAVASTIDRSFVARGSRMGVFHTSDDGQRQLALSTMLEFTKAGGPGGARTSFKPSSMMLHQADSSLLVLDEGDPTVVHRMDLEQKYAHLTGEAGFVGLNARSVLRMDPRDPAFVVQSKTYAASTRGNLTAMATTGAGHVAVASSTGDLRLFDGIGKRAKTLLPGLGDPITAVDVTADGRWLLATTATYLLLLDTRGGGGRGETKGAFEKSLGDRKPTPRQLRLHPADVVAEGMGDVSFTAARFNMGDGVERSIVTSTGPFVVTWNFRQVKAGRPRAYSIRRYEDKVVADDFAFNDDGKIVVALPNNVSLTAYHR</sequence>
<organism evidence="1 2">
    <name type="scientific">Pyropia yezoensis</name>
    <name type="common">Susabi-nori</name>
    <name type="synonym">Porphyra yezoensis</name>
    <dbReference type="NCBI Taxonomy" id="2788"/>
    <lineage>
        <taxon>Eukaryota</taxon>
        <taxon>Rhodophyta</taxon>
        <taxon>Bangiophyceae</taxon>
        <taxon>Bangiales</taxon>
        <taxon>Bangiaceae</taxon>
        <taxon>Pyropia</taxon>
    </lineage>
</organism>
<reference evidence="1" key="1">
    <citation type="submission" date="2019-11" db="EMBL/GenBank/DDBJ databases">
        <title>Nori genome reveals adaptations in red seaweeds to the harsh intertidal environment.</title>
        <authorList>
            <person name="Wang D."/>
            <person name="Mao Y."/>
        </authorList>
    </citation>
    <scope>NUCLEOTIDE SEQUENCE</scope>
    <source>
        <tissue evidence="1">Gametophyte</tissue>
    </source>
</reference>
<protein>
    <submittedName>
        <fullName evidence="1">Uncharacterized protein</fullName>
    </submittedName>
</protein>
<gene>
    <name evidence="1" type="ORF">I4F81_010012</name>
</gene>
<proteinExistence type="predicted"/>
<name>A0ACC3CBN3_PYRYE</name>
<dbReference type="Proteomes" id="UP000798662">
    <property type="component" value="Chromosome 3"/>
</dbReference>
<accession>A0ACC3CBN3</accession>
<comment type="caution">
    <text evidence="1">The sequence shown here is derived from an EMBL/GenBank/DDBJ whole genome shotgun (WGS) entry which is preliminary data.</text>
</comment>
<evidence type="ECO:0000313" key="2">
    <source>
        <dbReference type="Proteomes" id="UP000798662"/>
    </source>
</evidence>
<keyword evidence="2" id="KW-1185">Reference proteome</keyword>
<evidence type="ECO:0000313" key="1">
    <source>
        <dbReference type="EMBL" id="KAK1867505.1"/>
    </source>
</evidence>